<dbReference type="NCBIfam" id="TIGR03816">
    <property type="entry name" value="tadE_like_DECH"/>
    <property type="match status" value="1"/>
</dbReference>
<keyword evidence="1" id="KW-0472">Membrane</keyword>
<dbReference type="InterPro" id="IPR021202">
    <property type="entry name" value="Rv3654c-like"/>
</dbReference>
<evidence type="ECO:0000256" key="1">
    <source>
        <dbReference type="SAM" id="Phobius"/>
    </source>
</evidence>
<gene>
    <name evidence="2" type="ORF">BFL37_04175</name>
</gene>
<dbReference type="AlphaFoldDB" id="A0A251YSR9"/>
<keyword evidence="1" id="KW-1133">Transmembrane helix</keyword>
<feature type="transmembrane region" description="Helical" evidence="1">
    <location>
        <begin position="12"/>
        <end position="33"/>
    </location>
</feature>
<sequence length="121" mass="11418">MPRDHGRDSGSGTVVAVGVLGAVTALAIATVAVSSVLVERAAAAGAADSGALAAADVAAGFAAGSPCSAAEEVVVAAGALLTRCDVTGTTAVVEAERRGGPIGLPVTARARAGQPPDRASG</sequence>
<evidence type="ECO:0000313" key="2">
    <source>
        <dbReference type="EMBL" id="OUE27291.1"/>
    </source>
</evidence>
<keyword evidence="3" id="KW-1185">Reference proteome</keyword>
<evidence type="ECO:0008006" key="4">
    <source>
        <dbReference type="Google" id="ProtNLM"/>
    </source>
</evidence>
<proteinExistence type="predicted"/>
<dbReference type="OrthoDB" id="5126315at2"/>
<keyword evidence="1" id="KW-0812">Transmembrane</keyword>
<protein>
    <recommendedName>
        <fullName evidence="4">Helicase</fullName>
    </recommendedName>
</protein>
<dbReference type="EMBL" id="MDJZ01000005">
    <property type="protein sequence ID" value="OUE27291.1"/>
    <property type="molecule type" value="Genomic_DNA"/>
</dbReference>
<evidence type="ECO:0000313" key="3">
    <source>
        <dbReference type="Proteomes" id="UP000195101"/>
    </source>
</evidence>
<comment type="caution">
    <text evidence="2">The sequence shown here is derived from an EMBL/GenBank/DDBJ whole genome shotgun (WGS) entry which is preliminary data.</text>
</comment>
<dbReference type="RefSeq" id="WP_086513894.1">
    <property type="nucleotide sequence ID" value="NZ_MDJZ01000005.1"/>
</dbReference>
<dbReference type="Proteomes" id="UP000195101">
    <property type="component" value="Unassembled WGS sequence"/>
</dbReference>
<organism evidence="2 3">
    <name type="scientific">Clavibacter michiganensis</name>
    <dbReference type="NCBI Taxonomy" id="28447"/>
    <lineage>
        <taxon>Bacteria</taxon>
        <taxon>Bacillati</taxon>
        <taxon>Actinomycetota</taxon>
        <taxon>Actinomycetes</taxon>
        <taxon>Micrococcales</taxon>
        <taxon>Microbacteriaceae</taxon>
        <taxon>Clavibacter</taxon>
    </lineage>
</organism>
<name>A0A251YSR9_9MICO</name>
<reference evidence="2 3" key="1">
    <citation type="submission" date="2016-08" db="EMBL/GenBank/DDBJ databases">
        <title>Genome sequence of Clavibacter michiganensis spp strain CFBP8019.</title>
        <authorList>
            <person name="Thapa S.P."/>
            <person name="Coaker G."/>
            <person name="Jacques M.-A."/>
        </authorList>
    </citation>
    <scope>NUCLEOTIDE SEQUENCE [LARGE SCALE GENOMIC DNA]</scope>
    <source>
        <strain evidence="2">CFBP8019</strain>
    </source>
</reference>
<accession>A0A251YSR9</accession>